<organism evidence="5 6">
    <name type="scientific">Leptobrachium leishanense</name>
    <name type="common">Leishan spiny toad</name>
    <dbReference type="NCBI Taxonomy" id="445787"/>
    <lineage>
        <taxon>Eukaryota</taxon>
        <taxon>Metazoa</taxon>
        <taxon>Chordata</taxon>
        <taxon>Craniata</taxon>
        <taxon>Vertebrata</taxon>
        <taxon>Euteleostomi</taxon>
        <taxon>Amphibia</taxon>
        <taxon>Batrachia</taxon>
        <taxon>Anura</taxon>
        <taxon>Pelobatoidea</taxon>
        <taxon>Megophryidae</taxon>
        <taxon>Leptobrachium</taxon>
    </lineage>
</organism>
<feature type="domain" description="TAF1C helical bundle" evidence="3">
    <location>
        <begin position="638"/>
        <end position="931"/>
    </location>
</feature>
<feature type="compositionally biased region" description="Low complexity" evidence="1">
    <location>
        <begin position="1063"/>
        <end position="1081"/>
    </location>
</feature>
<dbReference type="InterPro" id="IPR038801">
    <property type="entry name" value="TAF1C"/>
</dbReference>
<feature type="domain" description="TAF1C beta-propeller" evidence="2">
    <location>
        <begin position="392"/>
        <end position="528"/>
    </location>
</feature>
<feature type="region of interest" description="Disordered" evidence="1">
    <location>
        <begin position="1052"/>
        <end position="1091"/>
    </location>
</feature>
<dbReference type="PANTHER" id="PTHR15319">
    <property type="entry name" value="TATA BOX-BINDING PROTEIN ASSOCIATED FACTOR RNA POLYMERASE I SUBUNIT C"/>
    <property type="match status" value="1"/>
</dbReference>
<reference evidence="5" key="1">
    <citation type="submission" date="2025-08" db="UniProtKB">
        <authorList>
            <consortium name="Ensembl"/>
        </authorList>
    </citation>
    <scope>IDENTIFICATION</scope>
</reference>
<dbReference type="Ensembl" id="ENSLLET00000047594.1">
    <property type="protein sequence ID" value="ENSLLEP00000045765.1"/>
    <property type="gene ID" value="ENSLLEG00000029044.1"/>
</dbReference>
<dbReference type="Pfam" id="PF20643">
    <property type="entry name" value="TAF1C_C"/>
    <property type="match status" value="1"/>
</dbReference>
<dbReference type="Pfam" id="PF20642">
    <property type="entry name" value="TAF1C_HB"/>
    <property type="match status" value="1"/>
</dbReference>
<feature type="region of interest" description="Disordered" evidence="1">
    <location>
        <begin position="916"/>
        <end position="945"/>
    </location>
</feature>
<dbReference type="Pfam" id="PF20641">
    <property type="entry name" value="TAF1C_beta-prop"/>
    <property type="match status" value="1"/>
</dbReference>
<feature type="compositionally biased region" description="Low complexity" evidence="1">
    <location>
        <begin position="929"/>
        <end position="945"/>
    </location>
</feature>
<evidence type="ECO:0000259" key="4">
    <source>
        <dbReference type="Pfam" id="PF20643"/>
    </source>
</evidence>
<feature type="region of interest" description="Disordered" evidence="1">
    <location>
        <begin position="682"/>
        <end position="747"/>
    </location>
</feature>
<feature type="region of interest" description="Disordered" evidence="1">
    <location>
        <begin position="996"/>
        <end position="1021"/>
    </location>
</feature>
<feature type="compositionally biased region" description="Basic residues" evidence="1">
    <location>
        <begin position="1082"/>
        <end position="1091"/>
    </location>
</feature>
<name>A0A8C5R197_9ANUR</name>
<dbReference type="GO" id="GO:0001650">
    <property type="term" value="C:fibrillar center"/>
    <property type="evidence" value="ECO:0007669"/>
    <property type="project" value="TreeGrafter"/>
</dbReference>
<evidence type="ECO:0008006" key="7">
    <source>
        <dbReference type="Google" id="ProtNLM"/>
    </source>
</evidence>
<evidence type="ECO:0000313" key="6">
    <source>
        <dbReference type="Proteomes" id="UP000694569"/>
    </source>
</evidence>
<proteinExistence type="predicted"/>
<evidence type="ECO:0000259" key="3">
    <source>
        <dbReference type="Pfam" id="PF20642"/>
    </source>
</evidence>
<dbReference type="GO" id="GO:0001164">
    <property type="term" value="F:RNA polymerase I core promoter sequence-specific DNA binding"/>
    <property type="evidence" value="ECO:0007669"/>
    <property type="project" value="TreeGrafter"/>
</dbReference>
<dbReference type="InterPro" id="IPR049087">
    <property type="entry name" value="TAF1C_beta-prop"/>
</dbReference>
<dbReference type="Proteomes" id="UP000694569">
    <property type="component" value="Unplaced"/>
</dbReference>
<feature type="compositionally biased region" description="Polar residues" evidence="1">
    <location>
        <begin position="720"/>
        <end position="739"/>
    </location>
</feature>
<keyword evidence="6" id="KW-1185">Reference proteome</keyword>
<dbReference type="InterPro" id="IPR049089">
    <property type="entry name" value="TAF1C_C"/>
</dbReference>
<reference evidence="5" key="2">
    <citation type="submission" date="2025-09" db="UniProtKB">
        <authorList>
            <consortium name="Ensembl"/>
        </authorList>
    </citation>
    <scope>IDENTIFICATION</scope>
</reference>
<dbReference type="InterPro" id="IPR049090">
    <property type="entry name" value="TAF1C_HB"/>
</dbReference>
<feature type="region of interest" description="Disordered" evidence="1">
    <location>
        <begin position="775"/>
        <end position="798"/>
    </location>
</feature>
<evidence type="ECO:0000256" key="1">
    <source>
        <dbReference type="SAM" id="MobiDB-lite"/>
    </source>
</evidence>
<dbReference type="GeneTree" id="ENSGT00390000010767"/>
<feature type="domain" description="TAF1C C-terminal" evidence="4">
    <location>
        <begin position="1027"/>
        <end position="1091"/>
    </location>
</feature>
<evidence type="ECO:0000313" key="5">
    <source>
        <dbReference type="Ensembl" id="ENSLLEP00000045765.1"/>
    </source>
</evidence>
<dbReference type="AlphaFoldDB" id="A0A8C5R197"/>
<feature type="compositionally biased region" description="Basic residues" evidence="1">
    <location>
        <begin position="917"/>
        <end position="926"/>
    </location>
</feature>
<dbReference type="OrthoDB" id="2382881at2759"/>
<sequence>MRCSVCDVMQCVIHCVCDAMQCVIHCVCDVMQCVIHCVCDAVCDVMQYVMRCSVCDTLCVCDAVCVIHCVCDAVCVIHCVCDAMQCVFIVESHACVLQMEFPACLFPGFHSEGPCAREATRRPSVLGWGELGNVQQSHEGVAGAGCGFLPFCSRTSEEWIPTEPAPTPLLPPNTGCGFPLETEQDLLISYKGHLLQDTKLRAARKLLNFSKPMSRFSWDHGDTAFQTMGRLLEPHVHLGDRYLRSKERVERLRMTYLLQHLRNIPLQDCPFSYSTSHLRSLSFRTCDWLQDFPPRLMAQLVHEAMLDDWQRLRFSEWVTGGSLSWIPYPGSRTGCLILPRGAARSQLYFQPVFLGSVEKELKIMGDPVVFDLAAQVLQVSTGGSTCSDEVHVGVRSLYHLASWSFCPQRPPRALQVVNTCSPSTCINVSPHLPGELSVCTESGSLYLWSLETGLQRLRRDADTLYFQDHSRWRWSDFTCHPRVLTYADRTGMQAADTRVPGAGGLDLFRIGEEARCQRWERVVLSRCMRETNPAHCLIATQFSVYVVDERFPLVPLLKWSHMLESPPVFNSVLPGGPSRSDKILLGGSLTQETILLQFTGGAAPTCQLLLPALRLPSVAEGLVHLPLLLPHQQDCAAQRLTSPTAGLAAVSGRGPAETMTVFQLTEAGDVFFQKLIYGVQGSQEQGRPIPRQASEVDAGRSPEADPITYVESFTPDERPQTQQESSGTRTASEEQSLASGQAGPKSHLTEAPSLEAVTNHQPDLELEAIEPTGIHHNTRTQPDQPVATHTKPSLGGKSSVSFKRWVRDLLQGQNNGKEEGQHRPRIQINKLLNALAAADKTLDSADLRQNLRSSMKRRALVHIETSEPDTPLDPVCVQRGTDPLSQRLTAAWEGQLGLWWDDQLGLNQQSKIQSLRERRRREKLRRGQSSSTIASSSFDSSPFDLDPSSPWSDGLCFSDHEVTSSSFSRSQVLSSASPGLVSCVSGVSFEVVEDQGANRTKEDLSYKQSYDPSPPKKMPISSILLSSQSLRSKGIPRERTQTVQDFLSFLEDSSEPLVPPPSSSVLPLPNSQSLSLSQRSQPPRKRSRMGF</sequence>
<accession>A0A8C5R197</accession>
<dbReference type="PANTHER" id="PTHR15319:SF1">
    <property type="entry name" value="TATA BOX-BINDING PROTEIN-ASSOCIATED FACTOR RNA POLYMERASE I SUBUNIT C"/>
    <property type="match status" value="1"/>
</dbReference>
<protein>
    <recommendedName>
        <fullName evidence="7">TATA box-binding protein-associated factor RNA polymerase I subunit C</fullName>
    </recommendedName>
</protein>
<evidence type="ECO:0000259" key="2">
    <source>
        <dbReference type="Pfam" id="PF20641"/>
    </source>
</evidence>